<protein>
    <submittedName>
        <fullName evidence="2">Uncharacterized protein</fullName>
    </submittedName>
</protein>
<reference evidence="2 3" key="1">
    <citation type="submission" date="2018-06" db="EMBL/GenBank/DDBJ databases">
        <title>Genomic Encyclopedia of Type Strains, Phase IV (KMG-IV): sequencing the most valuable type-strain genomes for metagenomic binning, comparative biology and taxonomic classification.</title>
        <authorList>
            <person name="Goeker M."/>
        </authorList>
    </citation>
    <scope>NUCLEOTIDE SEQUENCE [LARGE SCALE GENOMIC DNA]</scope>
    <source>
        <strain evidence="2 3">DSM 45479</strain>
    </source>
</reference>
<accession>A0ABX9E186</accession>
<evidence type="ECO:0000313" key="3">
    <source>
        <dbReference type="Proteomes" id="UP000248714"/>
    </source>
</evidence>
<gene>
    <name evidence="2" type="ORF">C8D87_11129</name>
</gene>
<proteinExistence type="predicted"/>
<dbReference type="Proteomes" id="UP000248714">
    <property type="component" value="Unassembled WGS sequence"/>
</dbReference>
<feature type="compositionally biased region" description="Low complexity" evidence="1">
    <location>
        <begin position="56"/>
        <end position="66"/>
    </location>
</feature>
<name>A0ABX9E186_9PSEU</name>
<evidence type="ECO:0000256" key="1">
    <source>
        <dbReference type="SAM" id="MobiDB-lite"/>
    </source>
</evidence>
<feature type="compositionally biased region" description="Basic and acidic residues" evidence="1">
    <location>
        <begin position="37"/>
        <end position="51"/>
    </location>
</feature>
<keyword evidence="3" id="KW-1185">Reference proteome</keyword>
<organism evidence="2 3">
    <name type="scientific">Lentzea atacamensis</name>
    <dbReference type="NCBI Taxonomy" id="531938"/>
    <lineage>
        <taxon>Bacteria</taxon>
        <taxon>Bacillati</taxon>
        <taxon>Actinomycetota</taxon>
        <taxon>Actinomycetes</taxon>
        <taxon>Pseudonocardiales</taxon>
        <taxon>Pseudonocardiaceae</taxon>
        <taxon>Lentzea</taxon>
    </lineage>
</organism>
<dbReference type="EMBL" id="QLTT01000011">
    <property type="protein sequence ID" value="RAS60611.1"/>
    <property type="molecule type" value="Genomic_DNA"/>
</dbReference>
<evidence type="ECO:0000313" key="2">
    <source>
        <dbReference type="EMBL" id="RAS60611.1"/>
    </source>
</evidence>
<sequence length="66" mass="7475">MISESTPARIRGAQMLGMMPDGTEMYEHCWKNTGEPKEFDYEKAYRDDSGTRPRRSSSATATPTSR</sequence>
<dbReference type="RefSeq" id="WP_112230625.1">
    <property type="nucleotide sequence ID" value="NZ_QLTT01000011.1"/>
</dbReference>
<comment type="caution">
    <text evidence="2">The sequence shown here is derived from an EMBL/GenBank/DDBJ whole genome shotgun (WGS) entry which is preliminary data.</text>
</comment>
<feature type="region of interest" description="Disordered" evidence="1">
    <location>
        <begin position="37"/>
        <end position="66"/>
    </location>
</feature>